<name>A0A1R0IR69_SULTH</name>
<keyword evidence="2" id="KW-0812">Transmembrane</keyword>
<gene>
    <name evidence="3" type="ORF">C7B47_00430</name>
</gene>
<dbReference type="Proteomes" id="UP000242705">
    <property type="component" value="Unassembled WGS sequence"/>
</dbReference>
<evidence type="ECO:0000313" key="3">
    <source>
        <dbReference type="EMBL" id="PSR29811.1"/>
    </source>
</evidence>
<keyword evidence="2" id="KW-0472">Membrane</keyword>
<feature type="transmembrane region" description="Helical" evidence="2">
    <location>
        <begin position="175"/>
        <end position="195"/>
    </location>
</feature>
<evidence type="ECO:0000256" key="1">
    <source>
        <dbReference type="SAM" id="MobiDB-lite"/>
    </source>
</evidence>
<organism evidence="3 4">
    <name type="scientific">Sulfobacillus thermosulfidooxidans</name>
    <dbReference type="NCBI Taxonomy" id="28034"/>
    <lineage>
        <taxon>Bacteria</taxon>
        <taxon>Bacillati</taxon>
        <taxon>Bacillota</taxon>
        <taxon>Clostridia</taxon>
        <taxon>Eubacteriales</taxon>
        <taxon>Clostridiales Family XVII. Incertae Sedis</taxon>
        <taxon>Sulfobacillus</taxon>
    </lineage>
</organism>
<evidence type="ECO:0008006" key="5">
    <source>
        <dbReference type="Google" id="ProtNLM"/>
    </source>
</evidence>
<dbReference type="AlphaFoldDB" id="A0A1R0IR69"/>
<feature type="transmembrane region" description="Helical" evidence="2">
    <location>
        <begin position="83"/>
        <end position="110"/>
    </location>
</feature>
<keyword evidence="2" id="KW-1133">Transmembrane helix</keyword>
<reference evidence="3 4" key="1">
    <citation type="journal article" date="2014" name="BMC Genomics">
        <title>Comparison of environmental and isolate Sulfobacillus genomes reveals diverse carbon, sulfur, nitrogen, and hydrogen metabolisms.</title>
        <authorList>
            <person name="Justice N.B."/>
            <person name="Norman A."/>
            <person name="Brown C.T."/>
            <person name="Singh A."/>
            <person name="Thomas B.C."/>
            <person name="Banfield J.F."/>
        </authorList>
    </citation>
    <scope>NUCLEOTIDE SEQUENCE [LARGE SCALE GENOMIC DNA]</scope>
    <source>
        <strain evidence="3">AMDSBA5</strain>
    </source>
</reference>
<dbReference type="EMBL" id="PXYX01000001">
    <property type="protein sequence ID" value="PSR29811.1"/>
    <property type="molecule type" value="Genomic_DNA"/>
</dbReference>
<evidence type="ECO:0000256" key="2">
    <source>
        <dbReference type="SAM" id="Phobius"/>
    </source>
</evidence>
<comment type="caution">
    <text evidence="3">The sequence shown here is derived from an EMBL/GenBank/DDBJ whole genome shotgun (WGS) entry which is preliminary data.</text>
</comment>
<dbReference type="RefSeq" id="WP_020374798.1">
    <property type="nucleotide sequence ID" value="NZ_MDZD01000018.1"/>
</dbReference>
<proteinExistence type="predicted"/>
<accession>A0A1R0IR69</accession>
<sequence>MSKKPISFKSHSRRRRLEKQYRPRKTVHEWDDLVDYWRLFIPNPAQLSDRGPWTERMLWSNAILAGLISALRIWLFAGFHLLVMLSVAINTLFDMFLFYYALTWIVVWILNRTETGHKRYEVDTLRKQAIVYSGWLVILVVAAWIPVPFLSIVIGLIVAVLGIRAVHFLYGVNWLRSAASVLSGSATIWMLIMVLNRIAGL</sequence>
<feature type="region of interest" description="Disordered" evidence="1">
    <location>
        <begin position="1"/>
        <end position="20"/>
    </location>
</feature>
<evidence type="ECO:0000313" key="4">
    <source>
        <dbReference type="Proteomes" id="UP000242705"/>
    </source>
</evidence>
<protein>
    <recommendedName>
        <fullName evidence="5">Yip1 domain-containing protein</fullName>
    </recommendedName>
</protein>
<feature type="transmembrane region" description="Helical" evidence="2">
    <location>
        <begin position="130"/>
        <end position="163"/>
    </location>
</feature>
<feature type="transmembrane region" description="Helical" evidence="2">
    <location>
        <begin position="58"/>
        <end position="77"/>
    </location>
</feature>